<feature type="domain" description="N-acetyltransferase" evidence="1">
    <location>
        <begin position="2"/>
        <end position="166"/>
    </location>
</feature>
<dbReference type="Gene3D" id="3.40.630.30">
    <property type="match status" value="1"/>
</dbReference>
<dbReference type="OrthoDB" id="5459937at2"/>
<proteinExistence type="predicted"/>
<dbReference type="PROSITE" id="PS51186">
    <property type="entry name" value="GNAT"/>
    <property type="match status" value="1"/>
</dbReference>
<dbReference type="PANTHER" id="PTHR43072">
    <property type="entry name" value="N-ACETYLTRANSFERASE"/>
    <property type="match status" value="1"/>
</dbReference>
<keyword evidence="3" id="KW-1185">Reference proteome</keyword>
<dbReference type="CDD" id="cd04301">
    <property type="entry name" value="NAT_SF"/>
    <property type="match status" value="1"/>
</dbReference>
<dbReference type="SUPFAM" id="SSF55729">
    <property type="entry name" value="Acyl-CoA N-acyltransferases (Nat)"/>
    <property type="match status" value="1"/>
</dbReference>
<evidence type="ECO:0000259" key="1">
    <source>
        <dbReference type="PROSITE" id="PS51186"/>
    </source>
</evidence>
<comment type="caution">
    <text evidence="2">The sequence shown here is derived from an EMBL/GenBank/DDBJ whole genome shotgun (WGS) entry which is preliminary data.</text>
</comment>
<dbReference type="InterPro" id="IPR000182">
    <property type="entry name" value="GNAT_dom"/>
</dbReference>
<dbReference type="AlphaFoldDB" id="A0A369VUZ4"/>
<dbReference type="Proteomes" id="UP000253918">
    <property type="component" value="Unassembled WGS sequence"/>
</dbReference>
<sequence length="186" mass="20349">MVILRPARAEDAGQIAAIYAPHVLTGTVTFEIEVPDAAEIRARMESSAGLYPWIVAAEAGAEATVLGYAYAFRFRERAAYGWVVETSIYVSAAAQGRGTGRLLYQALVDTLRAQGFAQAIGVIALPNDASVRLHEQVGFRHAGFLREVGYKHGRWTDVGYWQCELAERTVPAPPPRRFADTGIRRG</sequence>
<reference evidence="2 3" key="1">
    <citation type="submission" date="2018-07" db="EMBL/GenBank/DDBJ databases">
        <title>a novel species of Sphingomonas isolated from the rhizosphere soil of Araceae plant.</title>
        <authorList>
            <person name="Zhiyong W."/>
            <person name="Qinglan Z."/>
            <person name="Zhiwei F."/>
            <person name="Ding X."/>
            <person name="Gejiao W."/>
            <person name="Shixue Z."/>
        </authorList>
    </citation>
    <scope>NUCLEOTIDE SEQUENCE [LARGE SCALE GENOMIC DNA]</scope>
    <source>
        <strain evidence="2 3">WZY 27</strain>
    </source>
</reference>
<keyword evidence="2" id="KW-0808">Transferase</keyword>
<name>A0A369VUZ4_9SPHN</name>
<dbReference type="InterPro" id="IPR016181">
    <property type="entry name" value="Acyl_CoA_acyltransferase"/>
</dbReference>
<dbReference type="PANTHER" id="PTHR43072:SF8">
    <property type="entry name" value="ACYLTRANSFERASE FABY-RELATED"/>
    <property type="match status" value="1"/>
</dbReference>
<protein>
    <submittedName>
        <fullName evidence="2">N-acetyltransferase</fullName>
    </submittedName>
</protein>
<dbReference type="EMBL" id="QQNB01000002">
    <property type="protein sequence ID" value="RDE06158.1"/>
    <property type="molecule type" value="Genomic_DNA"/>
</dbReference>
<evidence type="ECO:0000313" key="2">
    <source>
        <dbReference type="EMBL" id="RDE06158.1"/>
    </source>
</evidence>
<evidence type="ECO:0000313" key="3">
    <source>
        <dbReference type="Proteomes" id="UP000253918"/>
    </source>
</evidence>
<organism evidence="2 3">
    <name type="scientific">Sphingomonas aracearum</name>
    <dbReference type="NCBI Taxonomy" id="2283317"/>
    <lineage>
        <taxon>Bacteria</taxon>
        <taxon>Pseudomonadati</taxon>
        <taxon>Pseudomonadota</taxon>
        <taxon>Alphaproteobacteria</taxon>
        <taxon>Sphingomonadales</taxon>
        <taxon>Sphingomonadaceae</taxon>
        <taxon>Sphingomonas</taxon>
    </lineage>
</organism>
<dbReference type="Pfam" id="PF13420">
    <property type="entry name" value="Acetyltransf_4"/>
    <property type="match status" value="1"/>
</dbReference>
<dbReference type="GO" id="GO:0016747">
    <property type="term" value="F:acyltransferase activity, transferring groups other than amino-acyl groups"/>
    <property type="evidence" value="ECO:0007669"/>
    <property type="project" value="InterPro"/>
</dbReference>
<accession>A0A369VUZ4</accession>
<gene>
    <name evidence="2" type="ORF">DVW87_12580</name>
</gene>